<dbReference type="Proteomes" id="UP000318288">
    <property type="component" value="Unassembled WGS sequence"/>
</dbReference>
<dbReference type="NCBIfam" id="TIGR00199">
    <property type="entry name" value="PncC_domain"/>
    <property type="match status" value="1"/>
</dbReference>
<keyword evidence="3" id="KW-1185">Reference proteome</keyword>
<proteinExistence type="predicted"/>
<dbReference type="SUPFAM" id="SSF142433">
    <property type="entry name" value="CinA-like"/>
    <property type="match status" value="1"/>
</dbReference>
<feature type="domain" description="CinA C-terminal" evidence="1">
    <location>
        <begin position="2"/>
        <end position="131"/>
    </location>
</feature>
<sequence>MTLAADVVARLAETKCRVVFAESCTCGMVACELGKIAGVSQWLCGSAVTYRDATKTQWLDVDADTIQTRTAVCDTVAHQMATGALGRTPESDLAVAITGHLGPDAPQGYDGLVFIGFARRKHDGAVHCEVHSHTLKRRGRGPRQVEATELVFQTLLASL</sequence>
<dbReference type="Gene3D" id="3.90.950.20">
    <property type="entry name" value="CinA-like"/>
    <property type="match status" value="1"/>
</dbReference>
<dbReference type="AlphaFoldDB" id="A0A5C6EJ53"/>
<evidence type="ECO:0000313" key="3">
    <source>
        <dbReference type="Proteomes" id="UP000318288"/>
    </source>
</evidence>
<dbReference type="Pfam" id="PF02464">
    <property type="entry name" value="CinA"/>
    <property type="match status" value="1"/>
</dbReference>
<name>A0A5C6EJ53_9BACT</name>
<dbReference type="InterPro" id="IPR036653">
    <property type="entry name" value="CinA-like_C"/>
</dbReference>
<accession>A0A5C6EJ53</accession>
<reference evidence="2 3" key="1">
    <citation type="submission" date="2019-02" db="EMBL/GenBank/DDBJ databases">
        <title>Deep-cultivation of Planctomycetes and their phenomic and genomic characterization uncovers novel biology.</title>
        <authorList>
            <person name="Wiegand S."/>
            <person name="Jogler M."/>
            <person name="Boedeker C."/>
            <person name="Pinto D."/>
            <person name="Vollmers J."/>
            <person name="Rivas-Marin E."/>
            <person name="Kohn T."/>
            <person name="Peeters S.H."/>
            <person name="Heuer A."/>
            <person name="Rast P."/>
            <person name="Oberbeckmann S."/>
            <person name="Bunk B."/>
            <person name="Jeske O."/>
            <person name="Meyerdierks A."/>
            <person name="Storesund J.E."/>
            <person name="Kallscheuer N."/>
            <person name="Luecker S."/>
            <person name="Lage O.M."/>
            <person name="Pohl T."/>
            <person name="Merkel B.J."/>
            <person name="Hornburger P."/>
            <person name="Mueller R.-W."/>
            <person name="Bruemmer F."/>
            <person name="Labrenz M."/>
            <person name="Spormann A.M."/>
            <person name="Op Den Camp H."/>
            <person name="Overmann J."/>
            <person name="Amann R."/>
            <person name="Jetten M.S.M."/>
            <person name="Mascher T."/>
            <person name="Medema M.H."/>
            <person name="Devos D.P."/>
            <person name="Kaster A.-K."/>
            <person name="Ovreas L."/>
            <person name="Rohde M."/>
            <person name="Galperin M.Y."/>
            <person name="Jogler C."/>
        </authorList>
    </citation>
    <scope>NUCLEOTIDE SEQUENCE [LARGE SCALE GENOMIC DNA]</scope>
    <source>
        <strain evidence="2 3">Poly51</strain>
    </source>
</reference>
<dbReference type="EMBL" id="SJPW01000006">
    <property type="protein sequence ID" value="TWU48838.1"/>
    <property type="molecule type" value="Genomic_DNA"/>
</dbReference>
<dbReference type="InterPro" id="IPR008136">
    <property type="entry name" value="CinA_C"/>
</dbReference>
<evidence type="ECO:0000259" key="1">
    <source>
        <dbReference type="Pfam" id="PF02464"/>
    </source>
</evidence>
<organism evidence="2 3">
    <name type="scientific">Rubripirellula tenax</name>
    <dbReference type="NCBI Taxonomy" id="2528015"/>
    <lineage>
        <taxon>Bacteria</taxon>
        <taxon>Pseudomonadati</taxon>
        <taxon>Planctomycetota</taxon>
        <taxon>Planctomycetia</taxon>
        <taxon>Pirellulales</taxon>
        <taxon>Pirellulaceae</taxon>
        <taxon>Rubripirellula</taxon>
    </lineage>
</organism>
<evidence type="ECO:0000313" key="2">
    <source>
        <dbReference type="EMBL" id="TWU48838.1"/>
    </source>
</evidence>
<comment type="caution">
    <text evidence="2">The sequence shown here is derived from an EMBL/GenBank/DDBJ whole genome shotgun (WGS) entry which is preliminary data.</text>
</comment>
<dbReference type="RefSeq" id="WP_186775736.1">
    <property type="nucleotide sequence ID" value="NZ_SJPW01000006.1"/>
</dbReference>
<gene>
    <name evidence="2" type="primary">cinA_2</name>
    <name evidence="2" type="ORF">Poly51_47420</name>
</gene>
<protein>
    <submittedName>
        <fullName evidence="2">Putative competence-damage inducible protein</fullName>
    </submittedName>
</protein>